<dbReference type="PIRSF" id="PIRSF014728">
    <property type="entry name" value="PqaA"/>
    <property type="match status" value="1"/>
</dbReference>
<dbReference type="EMBL" id="JAFDVH010000001">
    <property type="protein sequence ID" value="KAG7491228.1"/>
    <property type="molecule type" value="Genomic_DNA"/>
</dbReference>
<dbReference type="Pfam" id="PF10142">
    <property type="entry name" value="PhoPQ_related"/>
    <property type="match status" value="1"/>
</dbReference>
<dbReference type="AlphaFoldDB" id="A0A9D3TKL6"/>
<reference evidence="1" key="1">
    <citation type="submission" date="2021-01" db="EMBL/GenBank/DDBJ databases">
        <authorList>
            <person name="Zahm M."/>
            <person name="Roques C."/>
            <person name="Cabau C."/>
            <person name="Klopp C."/>
            <person name="Donnadieu C."/>
            <person name="Jouanno E."/>
            <person name="Lampietro C."/>
            <person name="Louis A."/>
            <person name="Herpin A."/>
            <person name="Echchiki A."/>
            <person name="Berthelot C."/>
            <person name="Parey E."/>
            <person name="Roest-Crollius H."/>
            <person name="Braasch I."/>
            <person name="Postlethwait J."/>
            <person name="Bobe J."/>
            <person name="Montfort J."/>
            <person name="Bouchez O."/>
            <person name="Begum T."/>
            <person name="Mejri S."/>
            <person name="Adams A."/>
            <person name="Chen W.-J."/>
            <person name="Guiguen Y."/>
        </authorList>
    </citation>
    <scope>NUCLEOTIDE SEQUENCE</scope>
    <source>
        <strain evidence="1">YG-15Mar2019-1</strain>
        <tissue evidence="1">Brain</tissue>
    </source>
</reference>
<dbReference type="Gene3D" id="3.40.50.1820">
    <property type="entry name" value="alpha/beta hydrolase"/>
    <property type="match status" value="1"/>
</dbReference>
<dbReference type="PANTHER" id="PTHR31497">
    <property type="entry name" value="AUTOCRINE PROLIFERATION REPRESSOR PROTEIN A"/>
    <property type="match status" value="1"/>
</dbReference>
<dbReference type="OrthoDB" id="2020799at2759"/>
<dbReference type="InterPro" id="IPR009199">
    <property type="entry name" value="PhoPQ-act_pathogen-rel_PqaA"/>
</dbReference>
<comment type="caution">
    <text evidence="1">The sequence shown here is derived from an EMBL/GenBank/DDBJ whole genome shotgun (WGS) entry which is preliminary data.</text>
</comment>
<proteinExistence type="predicted"/>
<dbReference type="Proteomes" id="UP001046870">
    <property type="component" value="Chromosome 1"/>
</dbReference>
<gene>
    <name evidence="1" type="ORF">MATL_G00000740</name>
</gene>
<organism evidence="1 2">
    <name type="scientific">Megalops atlanticus</name>
    <name type="common">Tarpon</name>
    <name type="synonym">Clupea gigantea</name>
    <dbReference type="NCBI Taxonomy" id="7932"/>
    <lineage>
        <taxon>Eukaryota</taxon>
        <taxon>Metazoa</taxon>
        <taxon>Chordata</taxon>
        <taxon>Craniata</taxon>
        <taxon>Vertebrata</taxon>
        <taxon>Euteleostomi</taxon>
        <taxon>Actinopterygii</taxon>
        <taxon>Neopterygii</taxon>
        <taxon>Teleostei</taxon>
        <taxon>Elopiformes</taxon>
        <taxon>Megalopidae</taxon>
        <taxon>Megalops</taxon>
    </lineage>
</organism>
<evidence type="ECO:0000313" key="1">
    <source>
        <dbReference type="EMBL" id="KAG7491228.1"/>
    </source>
</evidence>
<protein>
    <recommendedName>
        <fullName evidence="3">Autocrine proliferation repressor protein A-like</fullName>
    </recommendedName>
</protein>
<name>A0A9D3TKL6_MEGAT</name>
<dbReference type="SUPFAM" id="SSF53474">
    <property type="entry name" value="alpha/beta-Hydrolases"/>
    <property type="match status" value="1"/>
</dbReference>
<dbReference type="InterPro" id="IPR029058">
    <property type="entry name" value="AB_hydrolase_fold"/>
</dbReference>
<accession>A0A9D3TKL6</accession>
<evidence type="ECO:0008006" key="3">
    <source>
        <dbReference type="Google" id="ProtNLM"/>
    </source>
</evidence>
<evidence type="ECO:0000313" key="2">
    <source>
        <dbReference type="Proteomes" id="UP001046870"/>
    </source>
</evidence>
<dbReference type="PANTHER" id="PTHR31497:SF0">
    <property type="entry name" value="AUTOCRINE PROLIFERATION REPRESSOR PROTEIN A"/>
    <property type="match status" value="1"/>
</dbReference>
<keyword evidence="2" id="KW-1185">Reference proteome</keyword>
<sequence length="524" mass="58961">MTGERVLAGSVSRRVLPAASRLRAMECAPVLLLLQSALWASSSAAPLHPDPQSALDRYVSAFDPHYSYTVLDHLTRREEEFTSYVLNMTSLKWLNESVVDRAVWWHYVRVTVPHHITPGLEDSAFLFIDGGSNRAAPPTYPSLLQALIGAFAVSAGTVSACVSQIPNQPLSFLQDVAGKRTRSEDSLMAYTWWHFLNNHTDEPDWLLLFPMTKAAVRAMDTVSDFVLKISAGQRHIDRFTVSGGSKRGWTAWLAAAVDPRVVSFAPIVLDLLNMTPSLHHHFRAYGGWSFAFQSYYELNITKLLDSSQMGLMTKLIDPLAYSRRYRAKPKLVISTVGDEFFLPDNSHYYYQQLQGEKMLRIVPNAEHLCVGHWMSVLLSAQSFYLSTMLGHRRPTMHWNMTQSAESGAIYLYTDVPPLSVVSYHTDTADPTRRDFRWIVAVPGHPDILLFRPTLWRPSPVTSPSPGVYMKQLPVPRVGWRAFFIEATFPGPMGTVQTFTTEVNIIPDVFPFPECKAQKCHGTLV</sequence>